<keyword evidence="1" id="KW-0489">Methyltransferase</keyword>
<organism evidence="5 6">
    <name type="scientific">Lachnellula suecica</name>
    <dbReference type="NCBI Taxonomy" id="602035"/>
    <lineage>
        <taxon>Eukaryota</taxon>
        <taxon>Fungi</taxon>
        <taxon>Dikarya</taxon>
        <taxon>Ascomycota</taxon>
        <taxon>Pezizomycotina</taxon>
        <taxon>Leotiomycetes</taxon>
        <taxon>Helotiales</taxon>
        <taxon>Lachnaceae</taxon>
        <taxon>Lachnellula</taxon>
    </lineage>
</organism>
<proteinExistence type="predicted"/>
<dbReference type="Pfam" id="PF00891">
    <property type="entry name" value="Methyltransf_2"/>
    <property type="match status" value="1"/>
</dbReference>
<dbReference type="PANTHER" id="PTHR43712">
    <property type="entry name" value="PUTATIVE (AFU_ORTHOLOGUE AFUA_4G14580)-RELATED"/>
    <property type="match status" value="1"/>
</dbReference>
<dbReference type="OrthoDB" id="1606438at2759"/>
<evidence type="ECO:0000256" key="2">
    <source>
        <dbReference type="ARBA" id="ARBA00022679"/>
    </source>
</evidence>
<reference evidence="5 6" key="1">
    <citation type="submission" date="2018-05" db="EMBL/GenBank/DDBJ databases">
        <title>Genome sequencing and assembly of the regulated plant pathogen Lachnellula willkommii and related sister species for the development of diagnostic species identification markers.</title>
        <authorList>
            <person name="Giroux E."/>
            <person name="Bilodeau G."/>
        </authorList>
    </citation>
    <scope>NUCLEOTIDE SEQUENCE [LARGE SCALE GENOMIC DNA]</scope>
    <source>
        <strain evidence="5 6">CBS 268.59</strain>
    </source>
</reference>
<dbReference type="Gene3D" id="3.40.50.150">
    <property type="entry name" value="Vaccinia Virus protein VP39"/>
    <property type="match status" value="1"/>
</dbReference>
<dbReference type="InterPro" id="IPR001077">
    <property type="entry name" value="COMT_C"/>
</dbReference>
<dbReference type="AlphaFoldDB" id="A0A8T9BVR3"/>
<evidence type="ECO:0000313" key="6">
    <source>
        <dbReference type="Proteomes" id="UP000469558"/>
    </source>
</evidence>
<dbReference type="PROSITE" id="PS51683">
    <property type="entry name" value="SAM_OMT_II"/>
    <property type="match status" value="1"/>
</dbReference>
<accession>A0A8T9BVR3</accession>
<dbReference type="InterPro" id="IPR029063">
    <property type="entry name" value="SAM-dependent_MTases_sf"/>
</dbReference>
<protein>
    <submittedName>
        <fullName evidence="5">O-methyltransferase aurJ</fullName>
    </submittedName>
</protein>
<dbReference type="PANTHER" id="PTHR43712:SF19">
    <property type="entry name" value="DUAL O-METHYLTRANSFERASE_FAD-DEPENDENT MONOOXYGENASE ELCB"/>
    <property type="match status" value="1"/>
</dbReference>
<dbReference type="GO" id="GO:0032259">
    <property type="term" value="P:methylation"/>
    <property type="evidence" value="ECO:0007669"/>
    <property type="project" value="UniProtKB-KW"/>
</dbReference>
<name>A0A8T9BVR3_9HELO</name>
<dbReference type="Proteomes" id="UP000469558">
    <property type="component" value="Unassembled WGS sequence"/>
</dbReference>
<evidence type="ECO:0000259" key="4">
    <source>
        <dbReference type="Pfam" id="PF00891"/>
    </source>
</evidence>
<feature type="domain" description="O-methyltransferase C-terminal" evidence="4">
    <location>
        <begin position="178"/>
        <end position="393"/>
    </location>
</feature>
<dbReference type="GO" id="GO:0008171">
    <property type="term" value="F:O-methyltransferase activity"/>
    <property type="evidence" value="ECO:0007669"/>
    <property type="project" value="InterPro"/>
</dbReference>
<comment type="caution">
    <text evidence="5">The sequence shown here is derived from an EMBL/GenBank/DDBJ whole genome shotgun (WGS) entry which is preliminary data.</text>
</comment>
<keyword evidence="3" id="KW-0949">S-adenosyl-L-methionine</keyword>
<keyword evidence="2" id="KW-0808">Transferase</keyword>
<evidence type="ECO:0000313" key="5">
    <source>
        <dbReference type="EMBL" id="TVY65610.1"/>
    </source>
</evidence>
<gene>
    <name evidence="5" type="primary">aurJ_0</name>
    <name evidence="5" type="ORF">LSUE1_G007995</name>
</gene>
<sequence>MEASLEELAARITASAKVISSSSSNSVGSDQPPTAVPESVQRARQDLLYASREIQQLVSDPSEYLEQHVVNYQQLACLQWLVHFNIFNEIPLNASIPFTTVAALAKVPVGRLRSVARMAMTGGILSEPQPEYVAHSRISKDFSERPTLVDWAVFMTKYSAPTAAKFAQATERWGDTSEKNQTAYNVAFNTDLPFFVHLTKSPERSAEFAGYMRSLGESEGTAFKHILTGFDWGSVGKATLVDVGGSTGQASILLAKNYPELTFLVQDLPDTVANGPAVLSSLDPEIASRLTFTAQDILTPQPESVATTADIFFLRKIIHDWPDKDARTILSHISAALQKPGASIVIMDTILPKPGSVSAPEEASLRVRDLTMAQSFNSGERELGDWVALFESATPKLKLKDWKKPWGSVMSVMVV</sequence>
<feature type="non-terminal residue" evidence="5">
    <location>
        <position position="1"/>
    </location>
</feature>
<keyword evidence="6" id="KW-1185">Reference proteome</keyword>
<evidence type="ECO:0000256" key="1">
    <source>
        <dbReference type="ARBA" id="ARBA00022603"/>
    </source>
</evidence>
<evidence type="ECO:0000256" key="3">
    <source>
        <dbReference type="ARBA" id="ARBA00022691"/>
    </source>
</evidence>
<dbReference type="InterPro" id="IPR016461">
    <property type="entry name" value="COMT-like"/>
</dbReference>
<dbReference type="InterPro" id="IPR036390">
    <property type="entry name" value="WH_DNA-bd_sf"/>
</dbReference>
<dbReference type="Gene3D" id="1.10.10.10">
    <property type="entry name" value="Winged helix-like DNA-binding domain superfamily/Winged helix DNA-binding domain"/>
    <property type="match status" value="1"/>
</dbReference>
<dbReference type="SUPFAM" id="SSF53335">
    <property type="entry name" value="S-adenosyl-L-methionine-dependent methyltransferases"/>
    <property type="match status" value="1"/>
</dbReference>
<dbReference type="SUPFAM" id="SSF46785">
    <property type="entry name" value="Winged helix' DNA-binding domain"/>
    <property type="match status" value="1"/>
</dbReference>
<dbReference type="InterPro" id="IPR036388">
    <property type="entry name" value="WH-like_DNA-bd_sf"/>
</dbReference>
<dbReference type="EMBL" id="QGMK01001673">
    <property type="protein sequence ID" value="TVY65610.1"/>
    <property type="molecule type" value="Genomic_DNA"/>
</dbReference>